<evidence type="ECO:0008006" key="2">
    <source>
        <dbReference type="Google" id="ProtNLM"/>
    </source>
</evidence>
<dbReference type="GO" id="GO:0003677">
    <property type="term" value="F:DNA binding"/>
    <property type="evidence" value="ECO:0007669"/>
    <property type="project" value="InterPro"/>
</dbReference>
<dbReference type="EMBL" id="LAZR01005083">
    <property type="protein sequence ID" value="KKN02999.1"/>
    <property type="molecule type" value="Genomic_DNA"/>
</dbReference>
<dbReference type="GO" id="GO:0009007">
    <property type="term" value="F:site-specific DNA-methyltransferase (adenine-specific) activity"/>
    <property type="evidence" value="ECO:0007669"/>
    <property type="project" value="InterPro"/>
</dbReference>
<name>A0A0F9MB72_9ZZZZ</name>
<reference evidence="1" key="1">
    <citation type="journal article" date="2015" name="Nature">
        <title>Complex archaea that bridge the gap between prokaryotes and eukaryotes.</title>
        <authorList>
            <person name="Spang A."/>
            <person name="Saw J.H."/>
            <person name="Jorgensen S.L."/>
            <person name="Zaremba-Niedzwiedzka K."/>
            <person name="Martijn J."/>
            <person name="Lind A.E."/>
            <person name="van Eijk R."/>
            <person name="Schleper C."/>
            <person name="Guy L."/>
            <person name="Ettema T.J."/>
        </authorList>
    </citation>
    <scope>NUCLEOTIDE SEQUENCE</scope>
</reference>
<dbReference type="AlphaFoldDB" id="A0A0F9MB72"/>
<proteinExistence type="predicted"/>
<protein>
    <recommendedName>
        <fullName evidence="2">DNA N-6-adenine-methyltransferase (Dam)</fullName>
    </recommendedName>
</protein>
<dbReference type="InterPro" id="IPR008593">
    <property type="entry name" value="Dam_MeTrfase"/>
</dbReference>
<gene>
    <name evidence="1" type="ORF">LCGC14_1112090</name>
</gene>
<evidence type="ECO:0000313" key="1">
    <source>
        <dbReference type="EMBL" id="KKN02999.1"/>
    </source>
</evidence>
<sequence>MEVIPLGTGVTQQSRAYMLPSKKTEYETPRDLFDRLWDDWDGFDLDPCCQRWQYTAAKVLGSGGQIFIPPNAPDPMLPPLPVHDPHIERVHRGGLDRPWYGKVFMNPPYGREIGKWLAKAVHEVEENRAIVVALLPAKTGPKWWQEYVMTEGDEFGILGEADHVQFLPGRLKFEGEKASAPFDSAIVIWQK</sequence>
<comment type="caution">
    <text evidence="1">The sequence shown here is derived from an EMBL/GenBank/DDBJ whole genome shotgun (WGS) entry which is preliminary data.</text>
</comment>
<organism evidence="1">
    <name type="scientific">marine sediment metagenome</name>
    <dbReference type="NCBI Taxonomy" id="412755"/>
    <lineage>
        <taxon>unclassified sequences</taxon>
        <taxon>metagenomes</taxon>
        <taxon>ecological metagenomes</taxon>
    </lineage>
</organism>
<accession>A0A0F9MB72</accession>
<dbReference type="GO" id="GO:0009307">
    <property type="term" value="P:DNA restriction-modification system"/>
    <property type="evidence" value="ECO:0007669"/>
    <property type="project" value="InterPro"/>
</dbReference>
<dbReference type="Pfam" id="PF05869">
    <property type="entry name" value="Dam"/>
    <property type="match status" value="1"/>
</dbReference>